<feature type="region of interest" description="Disordered" evidence="1">
    <location>
        <begin position="354"/>
        <end position="374"/>
    </location>
</feature>
<dbReference type="AlphaFoldDB" id="G2RB23"/>
<evidence type="ECO:0000313" key="3">
    <source>
        <dbReference type="Proteomes" id="UP000008181"/>
    </source>
</evidence>
<feature type="compositionally biased region" description="Pro residues" evidence="1">
    <location>
        <begin position="306"/>
        <end position="328"/>
    </location>
</feature>
<sequence length="559" mass="57380">MAPAVSPPPIDLRAQIKENCEFISDRFAEISVITTKEPLGTFTAIVVRTENGTRKPLLSETAPSVYDALQALHVKSAEAVQTYISTNGFAPVSSIKQRDGKRSSGYDGVFDSDSASSTLTLDDCESLSDDETVSITSVGKAKKRSRRRASKAANASAARRKTRQGRSRSRSPSSSTARARSRSASSSSSGSEMSYSPPAIPSRRPPNPHGFSRAIPPRPPQGAYPSIQIGHAPLPRRPPGPLYPPGGLPPHGYRPGINVVPIDPTPPRRPPAPPPAPPVAFPFHKIPRTTTTNTTTVTASTTTKPTTPPPTSTPSPCPTPAPAPPPSAPQAQIQDIILHIHWRHHGSRRALEHLPAPAQPAGGGGAPPTAAAAAPRLSLHTVRRAALAFVRRHPVAFASNAHAHADVPPAAALAGLRAVVRAVVVGGVVYFFPSPRPSSPVPAAGGAGAGAAEGRGVLAEAEDGEGERDLCGLIASLAAGSGGAGLEVVPRFEVEVWNAVREPVAVPRLSGSGSGSGSASPAAAGSAAADAGAAAGPMPGMVFPSPPGMAAPMQGMPQY</sequence>
<organism evidence="2 3">
    <name type="scientific">Thermothielavioides terrestris (strain ATCC 38088 / NRRL 8126)</name>
    <name type="common">Thielavia terrestris</name>
    <dbReference type="NCBI Taxonomy" id="578455"/>
    <lineage>
        <taxon>Eukaryota</taxon>
        <taxon>Fungi</taxon>
        <taxon>Dikarya</taxon>
        <taxon>Ascomycota</taxon>
        <taxon>Pezizomycotina</taxon>
        <taxon>Sordariomycetes</taxon>
        <taxon>Sordariomycetidae</taxon>
        <taxon>Sordariales</taxon>
        <taxon>Chaetomiaceae</taxon>
        <taxon>Thermothielavioides</taxon>
        <taxon>Thermothielavioides terrestris</taxon>
    </lineage>
</organism>
<dbReference type="PRINTS" id="PR01217">
    <property type="entry name" value="PRICHEXTENSN"/>
</dbReference>
<dbReference type="HOGENOM" id="CLU_512865_0_0_1"/>
<proteinExistence type="predicted"/>
<protein>
    <submittedName>
        <fullName evidence="2">Uncharacterized protein</fullName>
    </submittedName>
</protein>
<dbReference type="OrthoDB" id="5148182at2759"/>
<dbReference type="eggNOG" id="ENOG502RS7K">
    <property type="taxonomic scope" value="Eukaryota"/>
</dbReference>
<evidence type="ECO:0000313" key="2">
    <source>
        <dbReference type="EMBL" id="AEO68994.1"/>
    </source>
</evidence>
<feature type="compositionally biased region" description="Low complexity" evidence="1">
    <location>
        <begin position="250"/>
        <end position="262"/>
    </location>
</feature>
<feature type="compositionally biased region" description="Basic residues" evidence="1">
    <location>
        <begin position="140"/>
        <end position="150"/>
    </location>
</feature>
<accession>G2RB23</accession>
<dbReference type="EMBL" id="CP003012">
    <property type="protein sequence ID" value="AEO68994.1"/>
    <property type="molecule type" value="Genomic_DNA"/>
</dbReference>
<reference evidence="2 3" key="1">
    <citation type="journal article" date="2011" name="Nat. Biotechnol.">
        <title>Comparative genomic analysis of the thermophilic biomass-degrading fungi Myceliophthora thermophila and Thielavia terrestris.</title>
        <authorList>
            <person name="Berka R.M."/>
            <person name="Grigoriev I.V."/>
            <person name="Otillar R."/>
            <person name="Salamov A."/>
            <person name="Grimwood J."/>
            <person name="Reid I."/>
            <person name="Ishmael N."/>
            <person name="John T."/>
            <person name="Darmond C."/>
            <person name="Moisan M.-C."/>
            <person name="Henrissat B."/>
            <person name="Coutinho P.M."/>
            <person name="Lombard V."/>
            <person name="Natvig D.O."/>
            <person name="Lindquist E."/>
            <person name="Schmutz J."/>
            <person name="Lucas S."/>
            <person name="Harris P."/>
            <person name="Powlowski J."/>
            <person name="Bellemare A."/>
            <person name="Taylor D."/>
            <person name="Butler G."/>
            <person name="de Vries R.P."/>
            <person name="Allijn I.E."/>
            <person name="van den Brink J."/>
            <person name="Ushinsky S."/>
            <person name="Storms R."/>
            <person name="Powell A.J."/>
            <person name="Paulsen I.T."/>
            <person name="Elbourne L.D.H."/>
            <person name="Baker S.E."/>
            <person name="Magnuson J."/>
            <person name="LaBoissiere S."/>
            <person name="Clutterbuck A.J."/>
            <person name="Martinez D."/>
            <person name="Wogulis M."/>
            <person name="de Leon A.L."/>
            <person name="Rey M.W."/>
            <person name="Tsang A."/>
        </authorList>
    </citation>
    <scope>NUCLEOTIDE SEQUENCE [LARGE SCALE GENOMIC DNA]</scope>
    <source>
        <strain evidence="3">ATCC 38088 / NRRL 8126</strain>
    </source>
</reference>
<dbReference type="KEGG" id="ttt:THITE_2090506"/>
<feature type="compositionally biased region" description="Basic residues" evidence="1">
    <location>
        <begin position="158"/>
        <end position="169"/>
    </location>
</feature>
<dbReference type="GeneID" id="11524333"/>
<keyword evidence="3" id="KW-1185">Reference proteome</keyword>
<feature type="compositionally biased region" description="Pro residues" evidence="1">
    <location>
        <begin position="263"/>
        <end position="280"/>
    </location>
</feature>
<name>G2RB23_THETT</name>
<feature type="compositionally biased region" description="Pro residues" evidence="1">
    <location>
        <begin position="198"/>
        <end position="208"/>
    </location>
</feature>
<feature type="compositionally biased region" description="Low complexity" evidence="1">
    <location>
        <begin position="170"/>
        <end position="197"/>
    </location>
</feature>
<feature type="compositionally biased region" description="Pro residues" evidence="1">
    <location>
        <begin position="235"/>
        <end position="248"/>
    </location>
</feature>
<gene>
    <name evidence="2" type="ORF">THITE_2090506</name>
</gene>
<dbReference type="Proteomes" id="UP000008181">
    <property type="component" value="Chromosome 4"/>
</dbReference>
<evidence type="ECO:0000256" key="1">
    <source>
        <dbReference type="SAM" id="MobiDB-lite"/>
    </source>
</evidence>
<dbReference type="RefSeq" id="XP_003655330.1">
    <property type="nucleotide sequence ID" value="XM_003655282.1"/>
</dbReference>
<feature type="region of interest" description="Disordered" evidence="1">
    <location>
        <begin position="133"/>
        <end position="329"/>
    </location>
</feature>
<feature type="compositionally biased region" description="Low complexity" evidence="1">
    <location>
        <begin position="288"/>
        <end position="305"/>
    </location>
</feature>